<proteinExistence type="predicted"/>
<gene>
    <name evidence="1" type="ORF">BB560_000034</name>
</gene>
<dbReference type="EMBL" id="MBFS01000004">
    <property type="protein sequence ID" value="PVV05446.1"/>
    <property type="molecule type" value="Genomic_DNA"/>
</dbReference>
<accession>A0A2T9ZLF7</accession>
<name>A0A2T9ZLF7_9FUNG</name>
<dbReference type="AlphaFoldDB" id="A0A2T9ZLF7"/>
<keyword evidence="2" id="KW-1185">Reference proteome</keyword>
<reference evidence="1 2" key="1">
    <citation type="journal article" date="2018" name="MBio">
        <title>Comparative Genomics Reveals the Core Gene Toolbox for the Fungus-Insect Symbiosis.</title>
        <authorList>
            <person name="Wang Y."/>
            <person name="Stata M."/>
            <person name="Wang W."/>
            <person name="Stajich J.E."/>
            <person name="White M.M."/>
            <person name="Moncalvo J.M."/>
        </authorList>
    </citation>
    <scope>NUCLEOTIDE SEQUENCE [LARGE SCALE GENOMIC DNA]</scope>
    <source>
        <strain evidence="1 2">SC-DP-2</strain>
    </source>
</reference>
<comment type="caution">
    <text evidence="1">The sequence shown here is derived from an EMBL/GenBank/DDBJ whole genome shotgun (WGS) entry which is preliminary data.</text>
</comment>
<evidence type="ECO:0000313" key="2">
    <source>
        <dbReference type="Proteomes" id="UP000245609"/>
    </source>
</evidence>
<organism evidence="1 2">
    <name type="scientific">Smittium megazygosporum</name>
    <dbReference type="NCBI Taxonomy" id="133381"/>
    <lineage>
        <taxon>Eukaryota</taxon>
        <taxon>Fungi</taxon>
        <taxon>Fungi incertae sedis</taxon>
        <taxon>Zoopagomycota</taxon>
        <taxon>Kickxellomycotina</taxon>
        <taxon>Harpellomycetes</taxon>
        <taxon>Harpellales</taxon>
        <taxon>Legeriomycetaceae</taxon>
        <taxon>Smittium</taxon>
    </lineage>
</organism>
<protein>
    <submittedName>
        <fullName evidence="1">Uncharacterized protein</fullName>
    </submittedName>
</protein>
<evidence type="ECO:0000313" key="1">
    <source>
        <dbReference type="EMBL" id="PVV05446.1"/>
    </source>
</evidence>
<sequence>MSAINTFSLDNKSANTDTKKLRVLVIVILYSLLKYEIDQLGTGPRTGLKDSTIEFNNSKLELETELGPSFGEFDPNEKKLVLCYGKGKQTNSNLNEIFKRLLEELETQFSEIEYLSKRMFSTF</sequence>
<dbReference type="Proteomes" id="UP000245609">
    <property type="component" value="Unassembled WGS sequence"/>
</dbReference>